<comment type="subcellular location">
    <subcellularLocation>
        <location evidence="1">Membrane</location>
        <topology evidence="1">Single-pass membrane protein</topology>
    </subcellularLocation>
</comment>
<keyword evidence="8" id="KW-1185">Reference proteome</keyword>
<dbReference type="Pfam" id="PF03168">
    <property type="entry name" value="LEA_2"/>
    <property type="match status" value="1"/>
</dbReference>
<evidence type="ECO:0000313" key="8">
    <source>
        <dbReference type="Proteomes" id="UP001472677"/>
    </source>
</evidence>
<sequence>MPASNTQQQPRRRFSLVRCVATCLLALIVVVGLAVLITWLVINPKKWVYTLENGSVQNFNLTNNHLNATFDFVLRAHNPNRRLSVYYDYIESTVTYEDQTIAFNTLDPFFQPHRNVSRVKSKLVALNLAMSPSTSKDLRIEKTSREIQVDVHYKTRIRLKVGRWKSSRRTLRIVCYSVTVQLSRYKHFDKSEHDGWAKKHYLFGHQRRGRCCAIKKVAIEESFKVRTQKVEDATEGIQQTKKPHGAVHRVGADGTGPERRVLTTCKSKQFRFLYFKIKELKGFPEFFGECMNVMAMQTLINDEKMKTN</sequence>
<organism evidence="7 8">
    <name type="scientific">Hibiscus sabdariffa</name>
    <name type="common">roselle</name>
    <dbReference type="NCBI Taxonomy" id="183260"/>
    <lineage>
        <taxon>Eukaryota</taxon>
        <taxon>Viridiplantae</taxon>
        <taxon>Streptophyta</taxon>
        <taxon>Embryophyta</taxon>
        <taxon>Tracheophyta</taxon>
        <taxon>Spermatophyta</taxon>
        <taxon>Magnoliopsida</taxon>
        <taxon>eudicotyledons</taxon>
        <taxon>Gunneridae</taxon>
        <taxon>Pentapetalae</taxon>
        <taxon>rosids</taxon>
        <taxon>malvids</taxon>
        <taxon>Malvales</taxon>
        <taxon>Malvaceae</taxon>
        <taxon>Malvoideae</taxon>
        <taxon>Hibiscus</taxon>
    </lineage>
</organism>
<dbReference type="InterPro" id="IPR004864">
    <property type="entry name" value="LEA_2"/>
</dbReference>
<protein>
    <recommendedName>
        <fullName evidence="6">Late embryogenesis abundant protein LEA-2 subgroup domain-containing protein</fullName>
    </recommendedName>
</protein>
<name>A0ABR2C2E2_9ROSI</name>
<evidence type="ECO:0000256" key="1">
    <source>
        <dbReference type="ARBA" id="ARBA00004167"/>
    </source>
</evidence>
<keyword evidence="4 5" id="KW-0472">Membrane</keyword>
<evidence type="ECO:0000259" key="6">
    <source>
        <dbReference type="Pfam" id="PF03168"/>
    </source>
</evidence>
<dbReference type="PANTHER" id="PTHR31234:SF39">
    <property type="entry name" value="HARPIN-INDUCED PROTEIN 1 CONTAINING PROTEIN, EXPRESSED"/>
    <property type="match status" value="1"/>
</dbReference>
<evidence type="ECO:0000256" key="3">
    <source>
        <dbReference type="ARBA" id="ARBA00022989"/>
    </source>
</evidence>
<keyword evidence="3 5" id="KW-1133">Transmembrane helix</keyword>
<evidence type="ECO:0000256" key="5">
    <source>
        <dbReference type="SAM" id="Phobius"/>
    </source>
</evidence>
<evidence type="ECO:0000256" key="4">
    <source>
        <dbReference type="ARBA" id="ARBA00023136"/>
    </source>
</evidence>
<dbReference type="PANTHER" id="PTHR31234">
    <property type="entry name" value="LATE EMBRYOGENESIS ABUNDANT (LEA) HYDROXYPROLINE-RICH GLYCOPROTEIN FAMILY"/>
    <property type="match status" value="1"/>
</dbReference>
<evidence type="ECO:0000313" key="7">
    <source>
        <dbReference type="EMBL" id="KAK8513309.1"/>
    </source>
</evidence>
<keyword evidence="2 5" id="KW-0812">Transmembrane</keyword>
<reference evidence="7 8" key="1">
    <citation type="journal article" date="2024" name="G3 (Bethesda)">
        <title>Genome assembly of Hibiscus sabdariffa L. provides insights into metabolisms of medicinal natural products.</title>
        <authorList>
            <person name="Kim T."/>
        </authorList>
    </citation>
    <scope>NUCLEOTIDE SEQUENCE [LARGE SCALE GENOMIC DNA]</scope>
    <source>
        <strain evidence="7">TK-2024</strain>
        <tissue evidence="7">Old leaves</tissue>
    </source>
</reference>
<dbReference type="EMBL" id="JBBPBM010000069">
    <property type="protein sequence ID" value="KAK8513309.1"/>
    <property type="molecule type" value="Genomic_DNA"/>
</dbReference>
<evidence type="ECO:0000256" key="2">
    <source>
        <dbReference type="ARBA" id="ARBA00022692"/>
    </source>
</evidence>
<dbReference type="Proteomes" id="UP001472677">
    <property type="component" value="Unassembled WGS sequence"/>
</dbReference>
<accession>A0ABR2C2E2</accession>
<feature type="transmembrane region" description="Helical" evidence="5">
    <location>
        <begin position="20"/>
        <end position="42"/>
    </location>
</feature>
<comment type="caution">
    <text evidence="7">The sequence shown here is derived from an EMBL/GenBank/DDBJ whole genome shotgun (WGS) entry which is preliminary data.</text>
</comment>
<gene>
    <name evidence="7" type="ORF">V6N12_052506</name>
</gene>
<feature type="domain" description="Late embryogenesis abundant protein LEA-2 subgroup" evidence="6">
    <location>
        <begin position="74"/>
        <end position="169"/>
    </location>
</feature>
<proteinExistence type="predicted"/>
<dbReference type="InterPro" id="IPR044839">
    <property type="entry name" value="NDR1-like"/>
</dbReference>